<dbReference type="InterPro" id="IPR006116">
    <property type="entry name" value="NT_2-5OAS_ClassI-CCAase"/>
</dbReference>
<protein>
    <submittedName>
        <fullName evidence="2">Nucleotidyltransferase</fullName>
    </submittedName>
</protein>
<dbReference type="RefSeq" id="WP_108347054.1">
    <property type="nucleotide sequence ID" value="NZ_PYXZ01000016.1"/>
</dbReference>
<dbReference type="Proteomes" id="UP000244867">
    <property type="component" value="Unassembled WGS sequence"/>
</dbReference>
<dbReference type="AlphaFoldDB" id="A0A2R7YSW9"/>
<keyword evidence="3" id="KW-1185">Reference proteome</keyword>
<dbReference type="CDD" id="cd05400">
    <property type="entry name" value="NT_2-5OAS_ClassI-CCAase"/>
    <property type="match status" value="1"/>
</dbReference>
<accession>A0A2R7YSW9</accession>
<proteinExistence type="predicted"/>
<reference evidence="2 3" key="1">
    <citation type="submission" date="2018-03" db="EMBL/GenBank/DDBJ databases">
        <authorList>
            <person name="Keele B.F."/>
        </authorList>
    </citation>
    <scope>NUCLEOTIDE SEQUENCE [LARGE SCALE GENOMIC DNA]</scope>
    <source>
        <strain evidence="2 3">IB-3</strain>
    </source>
</reference>
<evidence type="ECO:0000256" key="1">
    <source>
        <dbReference type="ARBA" id="ARBA00023118"/>
    </source>
</evidence>
<gene>
    <name evidence="2" type="ORF">C7S10_21845</name>
</gene>
<name>A0A2R7YSW9_9ACTN</name>
<organism evidence="2 3">
    <name type="scientific">Nocardioides currus</name>
    <dbReference type="NCBI Taxonomy" id="2133958"/>
    <lineage>
        <taxon>Bacteria</taxon>
        <taxon>Bacillati</taxon>
        <taxon>Actinomycetota</taxon>
        <taxon>Actinomycetes</taxon>
        <taxon>Propionibacteriales</taxon>
        <taxon>Nocardioidaceae</taxon>
        <taxon>Nocardioides</taxon>
    </lineage>
</organism>
<dbReference type="OrthoDB" id="3328101at2"/>
<dbReference type="GO" id="GO:0051607">
    <property type="term" value="P:defense response to virus"/>
    <property type="evidence" value="ECO:0007669"/>
    <property type="project" value="UniProtKB-KW"/>
</dbReference>
<keyword evidence="2" id="KW-0808">Transferase</keyword>
<dbReference type="Pfam" id="PF18144">
    <property type="entry name" value="SMODS"/>
    <property type="match status" value="1"/>
</dbReference>
<dbReference type="GO" id="GO:0016779">
    <property type="term" value="F:nucleotidyltransferase activity"/>
    <property type="evidence" value="ECO:0007669"/>
    <property type="project" value="InterPro"/>
</dbReference>
<evidence type="ECO:0000313" key="3">
    <source>
        <dbReference type="Proteomes" id="UP000244867"/>
    </source>
</evidence>
<dbReference type="EMBL" id="PYXZ01000016">
    <property type="protein sequence ID" value="PUA78929.1"/>
    <property type="molecule type" value="Genomic_DNA"/>
</dbReference>
<comment type="caution">
    <text evidence="2">The sequence shown here is derived from an EMBL/GenBank/DDBJ whole genome shotgun (WGS) entry which is preliminary data.</text>
</comment>
<sequence>MKHTDYFQNFLDNTVNLPESKIDLLSNRVDSIYNCLKGDATLGPLVKKKVPQGSWPQRTIIKPVNGNAFDADFMIQMVEDPDWADDLKKYGNAVYDVLHKTSPYKDMPHGRKCRCVYVNYAENAMHVDIVPFVVRDDGTKWIINRDDNTWERTDPEGFTEWMKKKDGIAKKRLREVIRVMKFLRDHKNSWTGTKSILLTTLLGERVEEWRTTLDAGYYSDLPTALLHIVSDLDDYLQANPYKPNIMDPSGSGTSFDHRWSQETYAHFRKRINVHAAEIKDAYDEEDFDESVKKWQALFGDAFKAPKATESSSGTAGSSKFSGISIGAAAAASTSTVKHSGRAG</sequence>
<evidence type="ECO:0000313" key="2">
    <source>
        <dbReference type="EMBL" id="PUA78929.1"/>
    </source>
</evidence>
<keyword evidence="1" id="KW-0051">Antiviral defense</keyword>